<sequence>MAVFLFKDISPSSLFRRFSIFPYIFSALL</sequence>
<dbReference type="EMBL" id="GGEC01080705">
    <property type="protein sequence ID" value="MBX61189.1"/>
    <property type="molecule type" value="Transcribed_RNA"/>
</dbReference>
<accession>A0A2P2Q2Q3</accession>
<name>A0A2P2Q2Q3_RHIMU</name>
<proteinExistence type="predicted"/>
<evidence type="ECO:0000313" key="1">
    <source>
        <dbReference type="EMBL" id="MBX61189.1"/>
    </source>
</evidence>
<organism evidence="1">
    <name type="scientific">Rhizophora mucronata</name>
    <name type="common">Asiatic mangrove</name>
    <dbReference type="NCBI Taxonomy" id="61149"/>
    <lineage>
        <taxon>Eukaryota</taxon>
        <taxon>Viridiplantae</taxon>
        <taxon>Streptophyta</taxon>
        <taxon>Embryophyta</taxon>
        <taxon>Tracheophyta</taxon>
        <taxon>Spermatophyta</taxon>
        <taxon>Magnoliopsida</taxon>
        <taxon>eudicotyledons</taxon>
        <taxon>Gunneridae</taxon>
        <taxon>Pentapetalae</taxon>
        <taxon>rosids</taxon>
        <taxon>fabids</taxon>
        <taxon>Malpighiales</taxon>
        <taxon>Rhizophoraceae</taxon>
        <taxon>Rhizophora</taxon>
    </lineage>
</organism>
<reference evidence="1" key="1">
    <citation type="submission" date="2018-02" db="EMBL/GenBank/DDBJ databases">
        <title>Rhizophora mucronata_Transcriptome.</title>
        <authorList>
            <person name="Meera S.P."/>
            <person name="Sreeshan A."/>
            <person name="Augustine A."/>
        </authorList>
    </citation>
    <scope>NUCLEOTIDE SEQUENCE</scope>
    <source>
        <tissue evidence="1">Leaf</tissue>
    </source>
</reference>
<protein>
    <submittedName>
        <fullName evidence="1">Uncharacterized protein</fullName>
    </submittedName>
</protein>
<dbReference type="AlphaFoldDB" id="A0A2P2Q2Q3"/>